<organism evidence="1 2">
    <name type="scientific">Candidatus Coprosoma intestinipullorum</name>
    <dbReference type="NCBI Taxonomy" id="2840752"/>
    <lineage>
        <taxon>Bacteria</taxon>
        <taxon>Bacillati</taxon>
        <taxon>Bacillota</taxon>
        <taxon>Bacillota incertae sedis</taxon>
        <taxon>Candidatus Coprosoma</taxon>
    </lineage>
</organism>
<reference evidence="1" key="2">
    <citation type="journal article" date="2021" name="PeerJ">
        <title>Extensive microbial diversity within the chicken gut microbiome revealed by metagenomics and culture.</title>
        <authorList>
            <person name="Gilroy R."/>
            <person name="Ravi A."/>
            <person name="Getino M."/>
            <person name="Pursley I."/>
            <person name="Horton D.L."/>
            <person name="Alikhan N.F."/>
            <person name="Baker D."/>
            <person name="Gharbi K."/>
            <person name="Hall N."/>
            <person name="Watson M."/>
            <person name="Adriaenssens E.M."/>
            <person name="Foster-Nyarko E."/>
            <person name="Jarju S."/>
            <person name="Secka A."/>
            <person name="Antonio M."/>
            <person name="Oren A."/>
            <person name="Chaudhuri R.R."/>
            <person name="La Ragione R."/>
            <person name="Hildebrand F."/>
            <person name="Pallen M.J."/>
        </authorList>
    </citation>
    <scope>NUCLEOTIDE SEQUENCE</scope>
    <source>
        <strain evidence="1">CHK147-3167</strain>
    </source>
</reference>
<dbReference type="InterPro" id="IPR014942">
    <property type="entry name" value="AbiEii"/>
</dbReference>
<dbReference type="AlphaFoldDB" id="A0A9D0ZTL6"/>
<dbReference type="Proteomes" id="UP000886786">
    <property type="component" value="Unassembled WGS sequence"/>
</dbReference>
<reference evidence="1" key="1">
    <citation type="submission" date="2020-10" db="EMBL/GenBank/DDBJ databases">
        <authorList>
            <person name="Gilroy R."/>
        </authorList>
    </citation>
    <scope>NUCLEOTIDE SEQUENCE</scope>
    <source>
        <strain evidence="1">CHK147-3167</strain>
    </source>
</reference>
<dbReference type="Pfam" id="PF08843">
    <property type="entry name" value="AbiEii"/>
    <property type="match status" value="1"/>
</dbReference>
<dbReference type="EMBL" id="DVFV01000113">
    <property type="protein sequence ID" value="HIQ91287.1"/>
    <property type="molecule type" value="Genomic_DNA"/>
</dbReference>
<evidence type="ECO:0000313" key="1">
    <source>
        <dbReference type="EMBL" id="HIQ91287.1"/>
    </source>
</evidence>
<protein>
    <submittedName>
        <fullName evidence="1">Nucleotidyl transferase AbiEii/AbiGii toxin family protein</fullName>
    </submittedName>
</protein>
<proteinExistence type="predicted"/>
<evidence type="ECO:0000313" key="2">
    <source>
        <dbReference type="Proteomes" id="UP000886786"/>
    </source>
</evidence>
<gene>
    <name evidence="1" type="ORF">IAB27_06685</name>
</gene>
<dbReference type="Gene3D" id="3.10.450.620">
    <property type="entry name" value="JHP933, nucleotidyltransferase-like core domain"/>
    <property type="match status" value="1"/>
</dbReference>
<dbReference type="GO" id="GO:0016740">
    <property type="term" value="F:transferase activity"/>
    <property type="evidence" value="ECO:0007669"/>
    <property type="project" value="UniProtKB-KW"/>
</dbReference>
<accession>A0A9D0ZTL6</accession>
<keyword evidence="1" id="KW-0808">Transferase</keyword>
<name>A0A9D0ZTL6_9FIRM</name>
<sequence length="271" mass="31787">MENKYDLNYYEILQRYMFERVLERISVSNYQDNFILKGRLLLSAMFGIGNRMTKDMDAAITGIDVSKDKMLKVLNEILSINLKDGVKFDVVDITDIREDDEYGGNKYHIVGKLQSLKVNLEIDISTGDKVTPRELKYKYPLIFEDRTIMITSYNIETILAEKIETVLRRGVFNSRMKDFYDIYYFLTKLRKDIDINILKEAVDNTFTKRNSFEYLNDYEQIINSIIGNERIEKLWNIYSNKYKYANGIDITEILNLLKDIINEVESALASA</sequence>
<comment type="caution">
    <text evidence="1">The sequence shown here is derived from an EMBL/GenBank/DDBJ whole genome shotgun (WGS) entry which is preliminary data.</text>
</comment>